<dbReference type="InterPro" id="IPR025669">
    <property type="entry name" value="AAA_dom"/>
</dbReference>
<reference evidence="5 6" key="1">
    <citation type="submission" date="2019-02" db="EMBL/GenBank/DDBJ databases">
        <title>Deep-cultivation of Planctomycetes and their phenomic and genomic characterization uncovers novel biology.</title>
        <authorList>
            <person name="Wiegand S."/>
            <person name="Jogler M."/>
            <person name="Boedeker C."/>
            <person name="Pinto D."/>
            <person name="Vollmers J."/>
            <person name="Rivas-Marin E."/>
            <person name="Kohn T."/>
            <person name="Peeters S.H."/>
            <person name="Heuer A."/>
            <person name="Rast P."/>
            <person name="Oberbeckmann S."/>
            <person name="Bunk B."/>
            <person name="Jeske O."/>
            <person name="Meyerdierks A."/>
            <person name="Storesund J.E."/>
            <person name="Kallscheuer N."/>
            <person name="Luecker S."/>
            <person name="Lage O.M."/>
            <person name="Pohl T."/>
            <person name="Merkel B.J."/>
            <person name="Hornburger P."/>
            <person name="Mueller R.-W."/>
            <person name="Bruemmer F."/>
            <person name="Labrenz M."/>
            <person name="Spormann A.M."/>
            <person name="Op Den Camp H."/>
            <person name="Overmann J."/>
            <person name="Amann R."/>
            <person name="Jetten M.S.M."/>
            <person name="Mascher T."/>
            <person name="Medema M.H."/>
            <person name="Devos D.P."/>
            <person name="Kaster A.-K."/>
            <person name="Ovreas L."/>
            <person name="Rohde M."/>
            <person name="Galperin M.Y."/>
            <person name="Jogler C."/>
        </authorList>
    </citation>
    <scope>NUCLEOTIDE SEQUENCE [LARGE SCALE GENOMIC DNA]</scope>
    <source>
        <strain evidence="5 6">Mal64</strain>
    </source>
</reference>
<sequence>MALRADFLCRTFERPPTATPPIQMSNVLRLAIVDPNDATRESLKSTLLGLDTIWLDAECSRYAFFQDVLEQTHPEVGIVALDSDPEQAIALVEEISRNKPEVSLLVTSSSTDGNQILRTMRAGAKEFLTQPVKPEDLATALERVSRSRSGGSSVAKRGCRVIALSGCTGGVGVTSLGVNLGCALAADEKNSVVLLDLDLALGDADVYLDTIPEYTLTDVAQNIARLDFTLLKRSLTKHATGLYLLPRPVQLEDAPLITPDDIQRVVNLLKATFTHVIIDTSKAFSPVDMYSMDIADDVLMVTQLDLPCLRNVVRLLMSFEHRENLKEKVKIVVNRIGQGGSSISIKKAEATLGREVFWQLPNDFRTMIEVRNNGVPLLEQAPKAAITQSIGQLAEALFGDGVATDGEENSTKARSWLGLWPSKVSKKTGEEPAADAEPVS</sequence>
<dbReference type="GO" id="GO:0016887">
    <property type="term" value="F:ATP hydrolysis activity"/>
    <property type="evidence" value="ECO:0007669"/>
    <property type="project" value="TreeGrafter"/>
</dbReference>
<name>A0A5C5ZUF5_9BACT</name>
<keyword evidence="2" id="KW-0067">ATP-binding</keyword>
<dbReference type="EMBL" id="SJPQ01000001">
    <property type="protein sequence ID" value="TWT90668.1"/>
    <property type="molecule type" value="Genomic_DNA"/>
</dbReference>
<feature type="domain" description="Response regulatory" evidence="4">
    <location>
        <begin position="29"/>
        <end position="145"/>
    </location>
</feature>
<comment type="caution">
    <text evidence="5">The sequence shown here is derived from an EMBL/GenBank/DDBJ whole genome shotgun (WGS) entry which is preliminary data.</text>
</comment>
<dbReference type="GO" id="GO:0051782">
    <property type="term" value="P:negative regulation of cell division"/>
    <property type="evidence" value="ECO:0007669"/>
    <property type="project" value="TreeGrafter"/>
</dbReference>
<dbReference type="InterPro" id="IPR011006">
    <property type="entry name" value="CheY-like_superfamily"/>
</dbReference>
<dbReference type="PROSITE" id="PS50110">
    <property type="entry name" value="RESPONSE_REGULATORY"/>
    <property type="match status" value="1"/>
</dbReference>
<organism evidence="5 6">
    <name type="scientific">Pseudobythopirellula maris</name>
    <dbReference type="NCBI Taxonomy" id="2527991"/>
    <lineage>
        <taxon>Bacteria</taxon>
        <taxon>Pseudomonadati</taxon>
        <taxon>Planctomycetota</taxon>
        <taxon>Planctomycetia</taxon>
        <taxon>Pirellulales</taxon>
        <taxon>Lacipirellulaceae</taxon>
        <taxon>Pseudobythopirellula</taxon>
    </lineage>
</organism>
<proteinExistence type="predicted"/>
<protein>
    <submittedName>
        <fullName evidence="5">Septum site-determining protein MinD</fullName>
    </submittedName>
</protein>
<accession>A0A5C5ZUF5</accession>
<dbReference type="Proteomes" id="UP000315440">
    <property type="component" value="Unassembled WGS sequence"/>
</dbReference>
<dbReference type="GO" id="GO:0000160">
    <property type="term" value="P:phosphorelay signal transduction system"/>
    <property type="evidence" value="ECO:0007669"/>
    <property type="project" value="InterPro"/>
</dbReference>
<dbReference type="Gene3D" id="3.40.50.2300">
    <property type="match status" value="1"/>
</dbReference>
<dbReference type="PANTHER" id="PTHR43384:SF6">
    <property type="entry name" value="SEPTUM SITE-DETERMINING PROTEIN MIND HOMOLOG, CHLOROPLASTIC"/>
    <property type="match status" value="1"/>
</dbReference>
<evidence type="ECO:0000313" key="5">
    <source>
        <dbReference type="EMBL" id="TWT90668.1"/>
    </source>
</evidence>
<evidence type="ECO:0000313" key="6">
    <source>
        <dbReference type="Proteomes" id="UP000315440"/>
    </source>
</evidence>
<dbReference type="GO" id="GO:0005524">
    <property type="term" value="F:ATP binding"/>
    <property type="evidence" value="ECO:0007669"/>
    <property type="project" value="UniProtKB-KW"/>
</dbReference>
<evidence type="ECO:0000256" key="2">
    <source>
        <dbReference type="ARBA" id="ARBA00022840"/>
    </source>
</evidence>
<dbReference type="SUPFAM" id="SSF52540">
    <property type="entry name" value="P-loop containing nucleoside triphosphate hydrolases"/>
    <property type="match status" value="1"/>
</dbReference>
<dbReference type="InterPro" id="IPR001789">
    <property type="entry name" value="Sig_transdc_resp-reg_receiver"/>
</dbReference>
<evidence type="ECO:0000256" key="1">
    <source>
        <dbReference type="ARBA" id="ARBA00022741"/>
    </source>
</evidence>
<dbReference type="GO" id="GO:0009898">
    <property type="term" value="C:cytoplasmic side of plasma membrane"/>
    <property type="evidence" value="ECO:0007669"/>
    <property type="project" value="TreeGrafter"/>
</dbReference>
<dbReference type="SUPFAM" id="SSF52172">
    <property type="entry name" value="CheY-like"/>
    <property type="match status" value="1"/>
</dbReference>
<dbReference type="Pfam" id="PF13614">
    <property type="entry name" value="AAA_31"/>
    <property type="match status" value="1"/>
</dbReference>
<comment type="caution">
    <text evidence="3">Lacks conserved residue(s) required for the propagation of feature annotation.</text>
</comment>
<keyword evidence="6" id="KW-1185">Reference proteome</keyword>
<dbReference type="AlphaFoldDB" id="A0A5C5ZUF5"/>
<keyword evidence="1" id="KW-0547">Nucleotide-binding</keyword>
<dbReference type="GO" id="GO:0005829">
    <property type="term" value="C:cytosol"/>
    <property type="evidence" value="ECO:0007669"/>
    <property type="project" value="TreeGrafter"/>
</dbReference>
<dbReference type="Gene3D" id="3.40.50.300">
    <property type="entry name" value="P-loop containing nucleotide triphosphate hydrolases"/>
    <property type="match status" value="1"/>
</dbReference>
<dbReference type="PANTHER" id="PTHR43384">
    <property type="entry name" value="SEPTUM SITE-DETERMINING PROTEIN MIND HOMOLOG, CHLOROPLASTIC-RELATED"/>
    <property type="match status" value="1"/>
</dbReference>
<dbReference type="InterPro" id="IPR050625">
    <property type="entry name" value="ParA/MinD_ATPase"/>
</dbReference>
<gene>
    <name evidence="5" type="primary">minD</name>
    <name evidence="5" type="ORF">Mal64_10630</name>
</gene>
<evidence type="ECO:0000259" key="4">
    <source>
        <dbReference type="PROSITE" id="PS50110"/>
    </source>
</evidence>
<dbReference type="InterPro" id="IPR027417">
    <property type="entry name" value="P-loop_NTPase"/>
</dbReference>
<evidence type="ECO:0000256" key="3">
    <source>
        <dbReference type="PROSITE-ProRule" id="PRU00169"/>
    </source>
</evidence>